<evidence type="ECO:0000256" key="12">
    <source>
        <dbReference type="ARBA" id="ARBA00023303"/>
    </source>
</evidence>
<evidence type="ECO:0000259" key="15">
    <source>
        <dbReference type="Pfam" id="PF10613"/>
    </source>
</evidence>
<dbReference type="Gene3D" id="1.10.287.70">
    <property type="match status" value="1"/>
</dbReference>
<feature type="transmembrane region" description="Helical" evidence="13">
    <location>
        <begin position="140"/>
        <end position="161"/>
    </location>
</feature>
<name>A0AAV2SEG4_MEGNR</name>
<reference evidence="16 17" key="1">
    <citation type="submission" date="2024-05" db="EMBL/GenBank/DDBJ databases">
        <authorList>
            <person name="Wallberg A."/>
        </authorList>
    </citation>
    <scope>NUCLEOTIDE SEQUENCE [LARGE SCALE GENOMIC DNA]</scope>
</reference>
<keyword evidence="4" id="KW-1003">Cell membrane</keyword>
<sequence length="178" mass="19742">SVCVEPPDDQWGSEVNGTWTGMVGQLVRKEIDLAVEGLLSTYARNQVVKFLPTLTNEGYLLVIKKSGSSNNWTSYTGVMEPLAWAATITCMIIMMVLLYFMPKFAPMEDSVDFGEAFLTTIGALAIQGSSLEVKSVSVRILFLVIFLILLLIFTQYTAFLISTLTVNKEVLPFKNLLE</sequence>
<evidence type="ECO:0000256" key="2">
    <source>
        <dbReference type="ARBA" id="ARBA00008685"/>
    </source>
</evidence>
<feature type="domain" description="Ionotropic glutamate receptor L-glutamate and glycine-binding" evidence="15">
    <location>
        <begin position="5"/>
        <end position="65"/>
    </location>
</feature>
<keyword evidence="3" id="KW-0813">Transport</keyword>
<evidence type="ECO:0000256" key="1">
    <source>
        <dbReference type="ARBA" id="ARBA00004651"/>
    </source>
</evidence>
<comment type="subcellular location">
    <subcellularLocation>
        <location evidence="1">Cell membrane</location>
        <topology evidence="1">Multi-pass membrane protein</topology>
    </subcellularLocation>
</comment>
<dbReference type="AlphaFoldDB" id="A0AAV2SEG4"/>
<gene>
    <name evidence="16" type="ORF">MNOR_LOCUS34909</name>
</gene>
<keyword evidence="7" id="KW-0406">Ion transport</keyword>
<dbReference type="Pfam" id="PF10613">
    <property type="entry name" value="Lig_chan-Glu_bd"/>
    <property type="match status" value="1"/>
</dbReference>
<dbReference type="InterPro" id="IPR001320">
    <property type="entry name" value="Iontro_rcpt_C"/>
</dbReference>
<dbReference type="GO" id="GO:0015276">
    <property type="term" value="F:ligand-gated monoatomic ion channel activity"/>
    <property type="evidence" value="ECO:0007669"/>
    <property type="project" value="InterPro"/>
</dbReference>
<dbReference type="Pfam" id="PF00060">
    <property type="entry name" value="Lig_chan"/>
    <property type="match status" value="1"/>
</dbReference>
<feature type="non-terminal residue" evidence="16">
    <location>
        <position position="1"/>
    </location>
</feature>
<keyword evidence="11" id="KW-1071">Ligand-gated ion channel</keyword>
<evidence type="ECO:0000256" key="10">
    <source>
        <dbReference type="ARBA" id="ARBA00023180"/>
    </source>
</evidence>
<keyword evidence="9" id="KW-0675">Receptor</keyword>
<dbReference type="Gene3D" id="3.40.190.10">
    <property type="entry name" value="Periplasmic binding protein-like II"/>
    <property type="match status" value="1"/>
</dbReference>
<evidence type="ECO:0000313" key="16">
    <source>
        <dbReference type="EMBL" id="CAL4177468.1"/>
    </source>
</evidence>
<keyword evidence="12" id="KW-0407">Ion channel</keyword>
<dbReference type="SUPFAM" id="SSF53850">
    <property type="entry name" value="Periplasmic binding protein-like II"/>
    <property type="match status" value="1"/>
</dbReference>
<organism evidence="16 17">
    <name type="scientific">Meganyctiphanes norvegica</name>
    <name type="common">Northern krill</name>
    <name type="synonym">Thysanopoda norvegica</name>
    <dbReference type="NCBI Taxonomy" id="48144"/>
    <lineage>
        <taxon>Eukaryota</taxon>
        <taxon>Metazoa</taxon>
        <taxon>Ecdysozoa</taxon>
        <taxon>Arthropoda</taxon>
        <taxon>Crustacea</taxon>
        <taxon>Multicrustacea</taxon>
        <taxon>Malacostraca</taxon>
        <taxon>Eumalacostraca</taxon>
        <taxon>Eucarida</taxon>
        <taxon>Euphausiacea</taxon>
        <taxon>Euphausiidae</taxon>
        <taxon>Meganyctiphanes</taxon>
    </lineage>
</organism>
<evidence type="ECO:0000256" key="8">
    <source>
        <dbReference type="ARBA" id="ARBA00023136"/>
    </source>
</evidence>
<feature type="non-terminal residue" evidence="16">
    <location>
        <position position="178"/>
    </location>
</feature>
<keyword evidence="10" id="KW-0325">Glycoprotein</keyword>
<dbReference type="PANTHER" id="PTHR42643">
    <property type="entry name" value="IONOTROPIC RECEPTOR 20A-RELATED"/>
    <property type="match status" value="1"/>
</dbReference>
<comment type="caution">
    <text evidence="16">The sequence shown here is derived from an EMBL/GenBank/DDBJ whole genome shotgun (WGS) entry which is preliminary data.</text>
</comment>
<evidence type="ECO:0000259" key="14">
    <source>
        <dbReference type="Pfam" id="PF00060"/>
    </source>
</evidence>
<proteinExistence type="inferred from homology"/>
<evidence type="ECO:0000313" key="17">
    <source>
        <dbReference type="Proteomes" id="UP001497623"/>
    </source>
</evidence>
<dbReference type="InterPro" id="IPR019594">
    <property type="entry name" value="Glu/Gly-bd"/>
</dbReference>
<evidence type="ECO:0000256" key="3">
    <source>
        <dbReference type="ARBA" id="ARBA00022448"/>
    </source>
</evidence>
<dbReference type="Proteomes" id="UP001497623">
    <property type="component" value="Unassembled WGS sequence"/>
</dbReference>
<keyword evidence="8 13" id="KW-0472">Membrane</keyword>
<feature type="transmembrane region" description="Helical" evidence="13">
    <location>
        <begin position="82"/>
        <end position="100"/>
    </location>
</feature>
<evidence type="ECO:0000256" key="13">
    <source>
        <dbReference type="SAM" id="Phobius"/>
    </source>
</evidence>
<keyword evidence="5 13" id="KW-0812">Transmembrane</keyword>
<dbReference type="InterPro" id="IPR052192">
    <property type="entry name" value="Insect_Ionotropic_Sensory_Rcpt"/>
</dbReference>
<evidence type="ECO:0000256" key="6">
    <source>
        <dbReference type="ARBA" id="ARBA00022989"/>
    </source>
</evidence>
<dbReference type="EMBL" id="CAXKWB010055691">
    <property type="protein sequence ID" value="CAL4177468.1"/>
    <property type="molecule type" value="Genomic_DNA"/>
</dbReference>
<feature type="domain" description="Ionotropic glutamate receptor C-terminal" evidence="14">
    <location>
        <begin position="84"/>
        <end position="176"/>
    </location>
</feature>
<evidence type="ECO:0000256" key="5">
    <source>
        <dbReference type="ARBA" id="ARBA00022692"/>
    </source>
</evidence>
<accession>A0AAV2SEG4</accession>
<dbReference type="GO" id="GO:0050906">
    <property type="term" value="P:detection of stimulus involved in sensory perception"/>
    <property type="evidence" value="ECO:0007669"/>
    <property type="project" value="UniProtKB-ARBA"/>
</dbReference>
<evidence type="ECO:0000256" key="7">
    <source>
        <dbReference type="ARBA" id="ARBA00023065"/>
    </source>
</evidence>
<keyword evidence="17" id="KW-1185">Reference proteome</keyword>
<protein>
    <submittedName>
        <fullName evidence="16">Uncharacterized protein</fullName>
    </submittedName>
</protein>
<dbReference type="GO" id="GO:0005886">
    <property type="term" value="C:plasma membrane"/>
    <property type="evidence" value="ECO:0007669"/>
    <property type="project" value="UniProtKB-SubCell"/>
</dbReference>
<comment type="similarity">
    <text evidence="2">Belongs to the glutamate-gated ion channel (TC 1.A.10.1) family.</text>
</comment>
<evidence type="ECO:0000256" key="11">
    <source>
        <dbReference type="ARBA" id="ARBA00023286"/>
    </source>
</evidence>
<keyword evidence="6 13" id="KW-1133">Transmembrane helix</keyword>
<evidence type="ECO:0000256" key="4">
    <source>
        <dbReference type="ARBA" id="ARBA00022475"/>
    </source>
</evidence>
<dbReference type="PANTHER" id="PTHR42643:SF24">
    <property type="entry name" value="IONOTROPIC RECEPTOR 60A"/>
    <property type="match status" value="1"/>
</dbReference>
<evidence type="ECO:0000256" key="9">
    <source>
        <dbReference type="ARBA" id="ARBA00023170"/>
    </source>
</evidence>